<evidence type="ECO:0000256" key="1">
    <source>
        <dbReference type="ARBA" id="ARBA00005261"/>
    </source>
</evidence>
<evidence type="ECO:0000256" key="3">
    <source>
        <dbReference type="ARBA" id="ARBA00023186"/>
    </source>
</evidence>
<dbReference type="Pfam" id="PF16094">
    <property type="entry name" value="PAC1"/>
    <property type="match status" value="1"/>
</dbReference>
<proteinExistence type="inferred from homology"/>
<dbReference type="GO" id="GO:0005783">
    <property type="term" value="C:endoplasmic reticulum"/>
    <property type="evidence" value="ECO:0007669"/>
    <property type="project" value="InterPro"/>
</dbReference>
<dbReference type="InterPro" id="IPR016565">
    <property type="entry name" value="Proteasome_assmbl_chp_1"/>
</dbReference>
<comment type="caution">
    <text evidence="5">The sequence shown here is derived from an EMBL/GenBank/DDBJ whole genome shotgun (WGS) entry which is preliminary data.</text>
</comment>
<accession>A0A8J6FEP9</accession>
<dbReference type="PANTHER" id="PTHR15069:SF1">
    <property type="entry name" value="PROTEASOME ASSEMBLY CHAPERONE 1"/>
    <property type="match status" value="1"/>
</dbReference>
<keyword evidence="4" id="KW-0175">Coiled coil</keyword>
<organism evidence="5 6">
    <name type="scientific">Eleutherodactylus coqui</name>
    <name type="common">Puerto Rican coqui</name>
    <dbReference type="NCBI Taxonomy" id="57060"/>
    <lineage>
        <taxon>Eukaryota</taxon>
        <taxon>Metazoa</taxon>
        <taxon>Chordata</taxon>
        <taxon>Craniata</taxon>
        <taxon>Vertebrata</taxon>
        <taxon>Euteleostomi</taxon>
        <taxon>Amphibia</taxon>
        <taxon>Batrachia</taxon>
        <taxon>Anura</taxon>
        <taxon>Neobatrachia</taxon>
        <taxon>Hyloidea</taxon>
        <taxon>Eleutherodactylidae</taxon>
        <taxon>Eleutherodactylinae</taxon>
        <taxon>Eleutherodactylus</taxon>
        <taxon>Eleutherodactylus</taxon>
    </lineage>
</organism>
<feature type="non-terminal residue" evidence="5">
    <location>
        <position position="238"/>
    </location>
</feature>
<evidence type="ECO:0000313" key="6">
    <source>
        <dbReference type="Proteomes" id="UP000770717"/>
    </source>
</evidence>
<evidence type="ECO:0000313" key="5">
    <source>
        <dbReference type="EMBL" id="KAG9486234.1"/>
    </source>
</evidence>
<dbReference type="OrthoDB" id="17536at2759"/>
<comment type="similarity">
    <text evidence="1">Belongs to the PSMG1 family.</text>
</comment>
<keyword evidence="3" id="KW-0143">Chaperone</keyword>
<reference evidence="5" key="1">
    <citation type="thesis" date="2020" institute="ProQuest LLC" country="789 East Eisenhower Parkway, Ann Arbor, MI, USA">
        <title>Comparative Genomics and Chromosome Evolution.</title>
        <authorList>
            <person name="Mudd A.B."/>
        </authorList>
    </citation>
    <scope>NUCLEOTIDE SEQUENCE</scope>
    <source>
        <strain evidence="5">HN-11 Male</strain>
        <tissue evidence="5">Kidney and liver</tissue>
    </source>
</reference>
<keyword evidence="6" id="KW-1185">Reference proteome</keyword>
<dbReference type="GO" id="GO:0080129">
    <property type="term" value="P:proteasome core complex assembly"/>
    <property type="evidence" value="ECO:0007669"/>
    <property type="project" value="TreeGrafter"/>
</dbReference>
<dbReference type="Proteomes" id="UP000770717">
    <property type="component" value="Unassembled WGS sequence"/>
</dbReference>
<protein>
    <recommendedName>
        <fullName evidence="2">Proteasome assembly chaperone 1</fullName>
    </recommendedName>
</protein>
<dbReference type="PANTHER" id="PTHR15069">
    <property type="entry name" value="PROTEASOME ASSEMBLY CHAPERONE 1"/>
    <property type="match status" value="1"/>
</dbReference>
<dbReference type="EMBL" id="WNTK01000004">
    <property type="protein sequence ID" value="KAG9486234.1"/>
    <property type="molecule type" value="Genomic_DNA"/>
</dbReference>
<evidence type="ECO:0000256" key="4">
    <source>
        <dbReference type="SAM" id="Coils"/>
    </source>
</evidence>
<gene>
    <name evidence="5" type="ORF">GDO78_009023</name>
</gene>
<evidence type="ECO:0000256" key="2">
    <source>
        <dbReference type="ARBA" id="ARBA00019180"/>
    </source>
</evidence>
<dbReference type="AlphaFoldDB" id="A0A8J6FEP9"/>
<dbReference type="GO" id="GO:0070628">
    <property type="term" value="F:proteasome binding"/>
    <property type="evidence" value="ECO:0007669"/>
    <property type="project" value="TreeGrafter"/>
</dbReference>
<sequence length="238" mass="26327">RRSDSSCSSQLLPAPADMAATFFGEVVSVFSRAVEEDEEEEEQLEEEEDLEIRRELAKKREVTVTWSCDTRTAMEDSADHTLPCSSLILAVGDNAAGFLSAYVLSSGSWEAAGHISLWNERCRDPKGDAATSSSSCIFYRSVADPSVLLCLCRSFVAEDQQFRWCEKVFGFLQRSCLRVTLLSTRPVTDYKTTESTHHLPVPFLRAVTTERHADRTPCGYLEPPNIVDGLPAAGAAHQ</sequence>
<name>A0A8J6FEP9_ELECQ</name>
<feature type="coiled-coil region" evidence="4">
    <location>
        <begin position="27"/>
        <end position="60"/>
    </location>
</feature>